<name>A0A516GSE6_9FLAO</name>
<reference evidence="1 2" key="1">
    <citation type="submission" date="2019-07" db="EMBL/GenBank/DDBJ databases">
        <title>Genome sequencing for Formosa sp. PS13.</title>
        <authorList>
            <person name="Park S.-J."/>
        </authorList>
    </citation>
    <scope>NUCLEOTIDE SEQUENCE [LARGE SCALE GENOMIC DNA]</scope>
    <source>
        <strain evidence="1 2">PS13</strain>
    </source>
</reference>
<protein>
    <recommendedName>
        <fullName evidence="3">Phospholipase D-like domain-containing protein</fullName>
    </recommendedName>
</protein>
<gene>
    <name evidence="1" type="ORF">FNB79_10855</name>
</gene>
<evidence type="ECO:0008006" key="3">
    <source>
        <dbReference type="Google" id="ProtNLM"/>
    </source>
</evidence>
<dbReference type="EMBL" id="CP041637">
    <property type="protein sequence ID" value="QDO94441.1"/>
    <property type="molecule type" value="Genomic_DNA"/>
</dbReference>
<evidence type="ECO:0000313" key="2">
    <source>
        <dbReference type="Proteomes" id="UP000319209"/>
    </source>
</evidence>
<proteinExistence type="predicted"/>
<dbReference type="AlphaFoldDB" id="A0A516GSE6"/>
<sequence length="101" mass="12040">MSTFLTGEQLEDKLTDIIWNAKRYVIIISPFIKLDDHVRSIFDKLKATHEIHLILVFGKNEGYKQKSFREDDFEYFKAFKNISYFIIKIFMLNIIVMNGKD</sequence>
<dbReference type="RefSeq" id="WP_143381326.1">
    <property type="nucleotide sequence ID" value="NZ_CP041637.1"/>
</dbReference>
<accession>A0A516GSE6</accession>
<dbReference type="OrthoDB" id="5500241at2"/>
<organism evidence="1 2">
    <name type="scientific">Formosa sediminum</name>
    <dbReference type="NCBI Taxonomy" id="2594004"/>
    <lineage>
        <taxon>Bacteria</taxon>
        <taxon>Pseudomonadati</taxon>
        <taxon>Bacteroidota</taxon>
        <taxon>Flavobacteriia</taxon>
        <taxon>Flavobacteriales</taxon>
        <taxon>Flavobacteriaceae</taxon>
        <taxon>Formosa</taxon>
    </lineage>
</organism>
<evidence type="ECO:0000313" key="1">
    <source>
        <dbReference type="EMBL" id="QDO94441.1"/>
    </source>
</evidence>
<dbReference type="Proteomes" id="UP000319209">
    <property type="component" value="Chromosome"/>
</dbReference>
<keyword evidence="2" id="KW-1185">Reference proteome</keyword>
<dbReference type="KEGG" id="fop:FNB79_10855"/>